<comment type="caution">
    <text evidence="2">The sequence shown here is derived from an EMBL/GenBank/DDBJ whole genome shotgun (WGS) entry which is preliminary data.</text>
</comment>
<protein>
    <submittedName>
        <fullName evidence="2">Uncharacterized protein</fullName>
    </submittedName>
</protein>
<organism evidence="2 3">
    <name type="scientific">Rhodococcus rhodochrous J3</name>
    <dbReference type="NCBI Taxonomy" id="903528"/>
    <lineage>
        <taxon>Bacteria</taxon>
        <taxon>Bacillati</taxon>
        <taxon>Actinomycetota</taxon>
        <taxon>Actinomycetes</taxon>
        <taxon>Mycobacteriales</taxon>
        <taxon>Nocardiaceae</taxon>
        <taxon>Rhodococcus</taxon>
    </lineage>
</organism>
<feature type="compositionally biased region" description="Low complexity" evidence="1">
    <location>
        <begin position="154"/>
        <end position="168"/>
    </location>
</feature>
<evidence type="ECO:0000256" key="1">
    <source>
        <dbReference type="SAM" id="MobiDB-lite"/>
    </source>
</evidence>
<dbReference type="Proteomes" id="UP000193566">
    <property type="component" value="Unassembled WGS sequence"/>
</dbReference>
<evidence type="ECO:0000313" key="2">
    <source>
        <dbReference type="EMBL" id="SMG59709.1"/>
    </source>
</evidence>
<keyword evidence="3" id="KW-1185">Reference proteome</keyword>
<feature type="region of interest" description="Disordered" evidence="1">
    <location>
        <begin position="51"/>
        <end position="86"/>
    </location>
</feature>
<feature type="region of interest" description="Disordered" evidence="1">
    <location>
        <begin position="127"/>
        <end position="170"/>
    </location>
</feature>
<evidence type="ECO:0000313" key="3">
    <source>
        <dbReference type="Proteomes" id="UP000193566"/>
    </source>
</evidence>
<name>A0ABY1MLN1_RHORH</name>
<sequence>MKTRTRTADCARPQLRALGHSPTRSCLRPVACSSQPGSPEFKLPRDEHQFSWTREAPTADPVGDTRTTRTRVHPTRMQPESPRDPCQLTRATRATRDRPWRWCAQRRRHAGPCPLLRTDEARSIRHRPATHRSQRFTPGLLDAVSPGHGVVQRPTPSESPRSPSLPASTARRGRVLLHDVLVGDFVYGHTCTRSALVHPRRPLCDSRTSRAVRSRASAVLLPASNVRRRRLLRFARCPPSSALRARCRCKMAHGTPGTVDTDLPFPPP</sequence>
<proteinExistence type="predicted"/>
<accession>A0ABY1MLN1</accession>
<reference evidence="2 3" key="1">
    <citation type="submission" date="2017-04" db="EMBL/GenBank/DDBJ databases">
        <authorList>
            <person name="Varghese N."/>
            <person name="Submissions S."/>
        </authorList>
    </citation>
    <scope>NUCLEOTIDE SEQUENCE [LARGE SCALE GENOMIC DNA]</scope>
    <source>
        <strain evidence="2 3">J3</strain>
    </source>
</reference>
<dbReference type="EMBL" id="FXAV01000041">
    <property type="protein sequence ID" value="SMG59709.1"/>
    <property type="molecule type" value="Genomic_DNA"/>
</dbReference>
<gene>
    <name evidence="2" type="ORF">SAMN02745947_05476</name>
</gene>